<proteinExistence type="predicted"/>
<name>A0ABP0AXK0_9PEZI</name>
<dbReference type="InterPro" id="IPR036861">
    <property type="entry name" value="Endochitinase-like_sf"/>
</dbReference>
<organism evidence="4 5">
    <name type="scientific">Sporothrix eucalyptigena</name>
    <dbReference type="NCBI Taxonomy" id="1812306"/>
    <lineage>
        <taxon>Eukaryota</taxon>
        <taxon>Fungi</taxon>
        <taxon>Dikarya</taxon>
        <taxon>Ascomycota</taxon>
        <taxon>Pezizomycotina</taxon>
        <taxon>Sordariomycetes</taxon>
        <taxon>Sordariomycetidae</taxon>
        <taxon>Ophiostomatales</taxon>
        <taxon>Ophiostomataceae</taxon>
        <taxon>Sporothrix</taxon>
    </lineage>
</organism>
<protein>
    <recommendedName>
        <fullName evidence="3">Chitin-binding type-1 domain-containing protein</fullName>
    </recommendedName>
</protein>
<feature type="disulfide bond" evidence="2">
    <location>
        <begin position="42"/>
        <end position="56"/>
    </location>
</feature>
<feature type="domain" description="Chitin-binding type-1" evidence="3">
    <location>
        <begin position="75"/>
        <end position="125"/>
    </location>
</feature>
<evidence type="ECO:0000259" key="3">
    <source>
        <dbReference type="PROSITE" id="PS50941"/>
    </source>
</evidence>
<evidence type="ECO:0000313" key="4">
    <source>
        <dbReference type="EMBL" id="CAK7212002.1"/>
    </source>
</evidence>
<feature type="domain" description="Chitin-binding type-1" evidence="3">
    <location>
        <begin position="21"/>
        <end position="71"/>
    </location>
</feature>
<evidence type="ECO:0000256" key="1">
    <source>
        <dbReference type="ARBA" id="ARBA00022669"/>
    </source>
</evidence>
<keyword evidence="2" id="KW-1015">Disulfide bond</keyword>
<feature type="disulfide bond" evidence="2">
    <location>
        <begin position="96"/>
        <end position="110"/>
    </location>
</feature>
<dbReference type="Proteomes" id="UP001642482">
    <property type="component" value="Unassembled WGS sequence"/>
</dbReference>
<evidence type="ECO:0000313" key="5">
    <source>
        <dbReference type="Proteomes" id="UP001642482"/>
    </source>
</evidence>
<dbReference type="SUPFAM" id="SSF57016">
    <property type="entry name" value="Plant lectins/antimicrobial peptides"/>
    <property type="match status" value="2"/>
</dbReference>
<evidence type="ECO:0000256" key="2">
    <source>
        <dbReference type="PROSITE-ProRule" id="PRU00261"/>
    </source>
</evidence>
<keyword evidence="1 2" id="KW-0147">Chitin-binding</keyword>
<comment type="caution">
    <text evidence="4">The sequence shown here is derived from an EMBL/GenBank/DDBJ whole genome shotgun (WGS) entry which is preliminary data.</text>
</comment>
<reference evidence="4 5" key="1">
    <citation type="submission" date="2024-01" db="EMBL/GenBank/DDBJ databases">
        <authorList>
            <person name="Allen C."/>
            <person name="Tagirdzhanova G."/>
        </authorList>
    </citation>
    <scope>NUCLEOTIDE SEQUENCE [LARGE SCALE GENOMIC DNA]</scope>
</reference>
<accession>A0ABP0AXK0</accession>
<dbReference type="Gene3D" id="3.30.60.10">
    <property type="entry name" value="Endochitinase-like"/>
    <property type="match status" value="2"/>
</dbReference>
<dbReference type="PROSITE" id="PS50941">
    <property type="entry name" value="CHIT_BIND_I_2"/>
    <property type="match status" value="2"/>
</dbReference>
<dbReference type="EMBL" id="CAWUHD010000008">
    <property type="protein sequence ID" value="CAK7212002.1"/>
    <property type="molecule type" value="Genomic_DNA"/>
</dbReference>
<keyword evidence="5" id="KW-1185">Reference proteome</keyword>
<sequence length="126" mass="12378">MAASNTKSAQYGTCVNRVSTDSKCGAASSVDATCLGSTFGNCCGSAGTCGSTPAFCYGRLGCQVKYGNCVPISTDGKCGAASSVGAMCLYSAFGDCCSKAGTCGTTSAACYLSQGCQATYGTCDAK</sequence>
<gene>
    <name evidence="4" type="ORF">SEUCBS140593_001356</name>
</gene>
<comment type="caution">
    <text evidence="2">Lacks conserved residue(s) required for the propagation of feature annotation.</text>
</comment>
<dbReference type="InterPro" id="IPR001002">
    <property type="entry name" value="Chitin-bd_1"/>
</dbReference>